<gene>
    <name evidence="3" type="ORF">I6J18_03590</name>
</gene>
<sequence length="314" mass="35196">MRILVTGAAGFIGSHLCEKLLTNNHQVVGVDSFIGPTPQHLKQENIRNLVSNPKFTFHNVDLLTADLDGLLKDIDTIYHLAGIPGVRASWGKDFDPYVTNNIHVTQRLLEASKNHPIHKFIFASTSSVYGEMSGKIKEDASLFPLSPYGITKLTGEHLCNVYRNVHGVPIVKLRFFTVYGPRQRPDMAFHRFIKQILKGDPLTIFGDGTQSRDFTYIDDCIDGIEALLDKDHVIGETFNIGGKERATVNEVISTIERLSGEKAKIIYLPKINGEPKHTWADIANAKSILDYHPKISLEQGLAREIDYIRSIYSE</sequence>
<dbReference type="Gene3D" id="3.40.50.720">
    <property type="entry name" value="NAD(P)-binding Rossmann-like Domain"/>
    <property type="match status" value="1"/>
</dbReference>
<dbReference type="EMBL" id="CP068053">
    <property type="protein sequence ID" value="QQT01000.1"/>
    <property type="molecule type" value="Genomic_DNA"/>
</dbReference>
<evidence type="ECO:0000313" key="4">
    <source>
        <dbReference type="Proteomes" id="UP000595254"/>
    </source>
</evidence>
<proteinExistence type="inferred from homology"/>
<dbReference type="Pfam" id="PF01370">
    <property type="entry name" value="Epimerase"/>
    <property type="match status" value="1"/>
</dbReference>
<dbReference type="KEGG" id="ppsr:I6J18_03590"/>
<reference evidence="3 4" key="1">
    <citation type="submission" date="2021-01" db="EMBL/GenBank/DDBJ databases">
        <title>FDA dAtabase for Regulatory Grade micrObial Sequences (FDA-ARGOS): Supporting development and validation of Infectious Disease Dx tests.</title>
        <authorList>
            <person name="Nelson B."/>
            <person name="Plummer A."/>
            <person name="Tallon L."/>
            <person name="Sadzewicz L."/>
            <person name="Zhao X."/>
            <person name="Boylan J."/>
            <person name="Ott S."/>
            <person name="Bowen H."/>
            <person name="Vavikolanu K."/>
            <person name="Mehta A."/>
            <person name="Aluvathingal J."/>
            <person name="Nadendla S."/>
            <person name="Myers T."/>
            <person name="Yan Y."/>
            <person name="Sichtig H."/>
        </authorList>
    </citation>
    <scope>NUCLEOTIDE SEQUENCE [LARGE SCALE GENOMIC DNA]</scope>
    <source>
        <strain evidence="3 4">FDAARGOS_1161</strain>
    </source>
</reference>
<organism evidence="3 4">
    <name type="scientific">Peribacillus psychrosaccharolyticus</name>
    <name type="common">Bacillus psychrosaccharolyticus</name>
    <dbReference type="NCBI Taxonomy" id="1407"/>
    <lineage>
        <taxon>Bacteria</taxon>
        <taxon>Bacillati</taxon>
        <taxon>Bacillota</taxon>
        <taxon>Bacilli</taxon>
        <taxon>Bacillales</taxon>
        <taxon>Bacillaceae</taxon>
        <taxon>Peribacillus</taxon>
    </lineage>
</organism>
<keyword evidence="4" id="KW-1185">Reference proteome</keyword>
<dbReference type="RefSeq" id="WP_201647884.1">
    <property type="nucleotide sequence ID" value="NZ_CP068053.1"/>
</dbReference>
<dbReference type="PRINTS" id="PR01713">
    <property type="entry name" value="NUCEPIMERASE"/>
</dbReference>
<evidence type="ECO:0000313" key="3">
    <source>
        <dbReference type="EMBL" id="QQT01000.1"/>
    </source>
</evidence>
<accession>A0A974S261</accession>
<protein>
    <submittedName>
        <fullName evidence="3">NAD-dependent epimerase/dehydratase family protein</fullName>
    </submittedName>
</protein>
<dbReference type="InterPro" id="IPR036291">
    <property type="entry name" value="NAD(P)-bd_dom_sf"/>
</dbReference>
<name>A0A974S261_PERPY</name>
<dbReference type="Proteomes" id="UP000595254">
    <property type="component" value="Chromosome"/>
</dbReference>
<dbReference type="PANTHER" id="PTHR43000">
    <property type="entry name" value="DTDP-D-GLUCOSE 4,6-DEHYDRATASE-RELATED"/>
    <property type="match status" value="1"/>
</dbReference>
<dbReference type="SUPFAM" id="SSF51735">
    <property type="entry name" value="NAD(P)-binding Rossmann-fold domains"/>
    <property type="match status" value="1"/>
</dbReference>
<dbReference type="InterPro" id="IPR001509">
    <property type="entry name" value="Epimerase_deHydtase"/>
</dbReference>
<evidence type="ECO:0000259" key="2">
    <source>
        <dbReference type="Pfam" id="PF01370"/>
    </source>
</evidence>
<dbReference type="AlphaFoldDB" id="A0A974S261"/>
<evidence type="ECO:0000256" key="1">
    <source>
        <dbReference type="ARBA" id="ARBA00007637"/>
    </source>
</evidence>
<comment type="similarity">
    <text evidence="1">Belongs to the NAD(P)-dependent epimerase/dehydratase family.</text>
</comment>
<feature type="domain" description="NAD-dependent epimerase/dehydratase" evidence="2">
    <location>
        <begin position="3"/>
        <end position="241"/>
    </location>
</feature>